<name>A0A1M5S9T2_9FIRM</name>
<feature type="transmembrane region" description="Helical" evidence="1">
    <location>
        <begin position="82"/>
        <end position="101"/>
    </location>
</feature>
<keyword evidence="1" id="KW-0812">Transmembrane</keyword>
<protein>
    <submittedName>
        <fullName evidence="2">Uncharacterized protein</fullName>
    </submittedName>
</protein>
<feature type="transmembrane region" description="Helical" evidence="1">
    <location>
        <begin position="28"/>
        <end position="45"/>
    </location>
</feature>
<feature type="transmembrane region" description="Helical" evidence="1">
    <location>
        <begin position="116"/>
        <end position="136"/>
    </location>
</feature>
<gene>
    <name evidence="2" type="ORF">SAMN02746098_00792</name>
</gene>
<proteinExistence type="predicted"/>
<dbReference type="AlphaFoldDB" id="A0A1M5S9T2"/>
<dbReference type="Proteomes" id="UP000183954">
    <property type="component" value="Unassembled WGS sequence"/>
</dbReference>
<dbReference type="OrthoDB" id="1808371at2"/>
<dbReference type="RefSeq" id="WP_073028005.1">
    <property type="nucleotide sequence ID" value="NZ_FQXJ01000003.1"/>
</dbReference>
<evidence type="ECO:0000313" key="2">
    <source>
        <dbReference type="EMBL" id="SHH35392.1"/>
    </source>
</evidence>
<keyword evidence="3" id="KW-1185">Reference proteome</keyword>
<dbReference type="EMBL" id="FQXJ01000003">
    <property type="protein sequence ID" value="SHH35392.1"/>
    <property type="molecule type" value="Genomic_DNA"/>
</dbReference>
<accession>A0A1M5S9T2</accession>
<keyword evidence="1" id="KW-1133">Transmembrane helix</keyword>
<evidence type="ECO:0000256" key="1">
    <source>
        <dbReference type="SAM" id="Phobius"/>
    </source>
</evidence>
<evidence type="ECO:0000313" key="3">
    <source>
        <dbReference type="Proteomes" id="UP000183954"/>
    </source>
</evidence>
<sequence length="175" mass="19957">MNLKSVGMLALLLLIVFSMSNTLGTGITLLIFAIIFLVQAILFSIKTEYYDKFLSFTNPGLYSAYSEKGSDFIRKKRRMNIISYYLFSAITGFNAFTQIRLMTKIDARPLFNYREYFPFAIVIMVLIFLTNHASILTIKKSKTANEDLGWNIIIGIVLAIILVGFVSLYVFHSIF</sequence>
<organism evidence="2 3">
    <name type="scientific">Desulfosporosinus lacus DSM 15449</name>
    <dbReference type="NCBI Taxonomy" id="1121420"/>
    <lineage>
        <taxon>Bacteria</taxon>
        <taxon>Bacillati</taxon>
        <taxon>Bacillota</taxon>
        <taxon>Clostridia</taxon>
        <taxon>Eubacteriales</taxon>
        <taxon>Desulfitobacteriaceae</taxon>
        <taxon>Desulfosporosinus</taxon>
    </lineage>
</organism>
<keyword evidence="1" id="KW-0472">Membrane</keyword>
<reference evidence="3" key="1">
    <citation type="submission" date="2016-11" db="EMBL/GenBank/DDBJ databases">
        <authorList>
            <person name="Varghese N."/>
            <person name="Submissions S."/>
        </authorList>
    </citation>
    <scope>NUCLEOTIDE SEQUENCE [LARGE SCALE GENOMIC DNA]</scope>
    <source>
        <strain evidence="3">DSM 15449</strain>
    </source>
</reference>
<feature type="transmembrane region" description="Helical" evidence="1">
    <location>
        <begin position="148"/>
        <end position="171"/>
    </location>
</feature>